<reference evidence="8 9" key="1">
    <citation type="submission" date="2016-11" db="EMBL/GenBank/DDBJ databases">
        <authorList>
            <person name="Jaros S."/>
            <person name="Januszkiewicz K."/>
            <person name="Wedrychowicz H."/>
        </authorList>
    </citation>
    <scope>NUCLEOTIDE SEQUENCE [LARGE SCALE GENOMIC DNA]</scope>
    <source>
        <strain evidence="8 9">DSM 15930</strain>
    </source>
</reference>
<dbReference type="AlphaFoldDB" id="A0A1M7HTU5"/>
<evidence type="ECO:0000256" key="6">
    <source>
        <dbReference type="ARBA" id="ARBA00023136"/>
    </source>
</evidence>
<feature type="transmembrane region" description="Helical" evidence="7">
    <location>
        <begin position="44"/>
        <end position="65"/>
    </location>
</feature>
<dbReference type="GO" id="GO:0005886">
    <property type="term" value="C:plasma membrane"/>
    <property type="evidence" value="ECO:0007669"/>
    <property type="project" value="UniProtKB-SubCell"/>
</dbReference>
<keyword evidence="9" id="KW-1185">Reference proteome</keyword>
<comment type="catalytic activity">
    <reaction evidence="7">
        <text>L-cysteinyl-[prolipoprotein] + a 1,2-diacyl-sn-glycero-3-phospho-(1'-sn-glycerol) = an S-1,2-diacyl-sn-glyceryl-L-cysteinyl-[prolipoprotein] + sn-glycerol 1-phosphate + H(+)</text>
        <dbReference type="Rhea" id="RHEA:56712"/>
        <dbReference type="Rhea" id="RHEA-COMP:14679"/>
        <dbReference type="Rhea" id="RHEA-COMP:14680"/>
        <dbReference type="ChEBI" id="CHEBI:15378"/>
        <dbReference type="ChEBI" id="CHEBI:29950"/>
        <dbReference type="ChEBI" id="CHEBI:57685"/>
        <dbReference type="ChEBI" id="CHEBI:64716"/>
        <dbReference type="ChEBI" id="CHEBI:140658"/>
        <dbReference type="EC" id="2.5.1.145"/>
    </reaction>
</comment>
<gene>
    <name evidence="7" type="primary">lgt</name>
    <name evidence="8" type="ORF">SAMN02746066_01567</name>
</gene>
<dbReference type="Pfam" id="PF01790">
    <property type="entry name" value="LGT"/>
    <property type="match status" value="1"/>
</dbReference>
<feature type="binding site" evidence="7">
    <location>
        <position position="128"/>
    </location>
    <ligand>
        <name>a 1,2-diacyl-sn-glycero-3-phospho-(1'-sn-glycerol)</name>
        <dbReference type="ChEBI" id="CHEBI:64716"/>
    </ligand>
</feature>
<comment type="pathway">
    <text evidence="7">Protein modification; lipoprotein biosynthesis (diacylglyceryl transfer).</text>
</comment>
<dbReference type="EC" id="2.5.1.145" evidence="7"/>
<proteinExistence type="inferred from homology"/>
<dbReference type="STRING" id="1120996.SAMN02746066_01567"/>
<evidence type="ECO:0000256" key="2">
    <source>
        <dbReference type="ARBA" id="ARBA00022475"/>
    </source>
</evidence>
<dbReference type="UniPathway" id="UPA00664"/>
<dbReference type="Proteomes" id="UP000184038">
    <property type="component" value="Unassembled WGS sequence"/>
</dbReference>
<evidence type="ECO:0000313" key="9">
    <source>
        <dbReference type="Proteomes" id="UP000184038"/>
    </source>
</evidence>
<feature type="transmembrane region" description="Helical" evidence="7">
    <location>
        <begin position="220"/>
        <end position="242"/>
    </location>
</feature>
<keyword evidence="3 7" id="KW-0808">Transferase</keyword>
<dbReference type="EMBL" id="FRCP01000008">
    <property type="protein sequence ID" value="SHM31895.1"/>
    <property type="molecule type" value="Genomic_DNA"/>
</dbReference>
<name>A0A1M7HTU5_9FIRM</name>
<comment type="subcellular location">
    <subcellularLocation>
        <location evidence="7">Cell membrane</location>
        <topology evidence="7">Multi-pass membrane protein</topology>
    </subcellularLocation>
</comment>
<dbReference type="GO" id="GO:0008961">
    <property type="term" value="F:phosphatidylglycerol-prolipoprotein diacylglyceryl transferase activity"/>
    <property type="evidence" value="ECO:0007669"/>
    <property type="project" value="UniProtKB-UniRule"/>
</dbReference>
<evidence type="ECO:0000256" key="7">
    <source>
        <dbReference type="HAMAP-Rule" id="MF_01147"/>
    </source>
</evidence>
<evidence type="ECO:0000256" key="1">
    <source>
        <dbReference type="ARBA" id="ARBA00007150"/>
    </source>
</evidence>
<dbReference type="PANTHER" id="PTHR30589">
    <property type="entry name" value="PROLIPOPROTEIN DIACYLGLYCERYL TRANSFERASE"/>
    <property type="match status" value="1"/>
</dbReference>
<dbReference type="OrthoDB" id="871140at2"/>
<keyword evidence="8" id="KW-0449">Lipoprotein</keyword>
<keyword evidence="2 7" id="KW-1003">Cell membrane</keyword>
<feature type="transmembrane region" description="Helical" evidence="7">
    <location>
        <begin position="6"/>
        <end position="32"/>
    </location>
</feature>
<dbReference type="HAMAP" id="MF_01147">
    <property type="entry name" value="Lgt"/>
    <property type="match status" value="1"/>
</dbReference>
<organism evidence="8 9">
    <name type="scientific">Anaerosporobacter mobilis DSM 15930</name>
    <dbReference type="NCBI Taxonomy" id="1120996"/>
    <lineage>
        <taxon>Bacteria</taxon>
        <taxon>Bacillati</taxon>
        <taxon>Bacillota</taxon>
        <taxon>Clostridia</taxon>
        <taxon>Lachnospirales</taxon>
        <taxon>Lachnospiraceae</taxon>
        <taxon>Anaerosporobacter</taxon>
    </lineage>
</organism>
<dbReference type="RefSeq" id="WP_073285592.1">
    <property type="nucleotide sequence ID" value="NZ_FRCP01000008.1"/>
</dbReference>
<keyword evidence="5 7" id="KW-1133">Transmembrane helix</keyword>
<evidence type="ECO:0000256" key="5">
    <source>
        <dbReference type="ARBA" id="ARBA00022989"/>
    </source>
</evidence>
<sequence>MLKDIITIGGLTVHGYGLMIAIGFMLAVFVAMHRAKGYGLNQESIIDIALIAIICGFLGAKLLYIIVEFKDFVKDPIGVIGSEGFVVYGGLITGVLSCMLYCIKKKLSFMSYFDIVMPSISIAQGFGRIGCFMAGCCYGRETDCAIGVVFPADSMAPAGVRVLPTQLFSAAGDFLIAGILVLYARRAKYKGNVAALYLALYGVGRFLIEFLRDDERGAVGFLSTSQFISIFFVIIAGVLFYVNKKRGVEADRLIDKSNEQQEGSL</sequence>
<evidence type="ECO:0000256" key="3">
    <source>
        <dbReference type="ARBA" id="ARBA00022679"/>
    </source>
</evidence>
<feature type="transmembrane region" description="Helical" evidence="7">
    <location>
        <begin position="167"/>
        <end position="184"/>
    </location>
</feature>
<dbReference type="PANTHER" id="PTHR30589:SF0">
    <property type="entry name" value="PHOSPHATIDYLGLYCEROL--PROLIPOPROTEIN DIACYLGLYCERYL TRANSFERASE"/>
    <property type="match status" value="1"/>
</dbReference>
<dbReference type="NCBIfam" id="NF000778">
    <property type="entry name" value="PRK00052.3-4"/>
    <property type="match status" value="1"/>
</dbReference>
<comment type="function">
    <text evidence="7">Catalyzes the transfer of the diacylglyceryl group from phosphatidylglycerol to the sulfhydryl group of the N-terminal cysteine of a prolipoprotein, the first step in the formation of mature lipoproteins.</text>
</comment>
<accession>A0A1M7HTU5</accession>
<protein>
    <recommendedName>
        <fullName evidence="7">Phosphatidylglycerol--prolipoprotein diacylglyceryl transferase</fullName>
        <ecNumber evidence="7">2.5.1.145</ecNumber>
    </recommendedName>
</protein>
<keyword evidence="4 7" id="KW-0812">Transmembrane</keyword>
<dbReference type="GO" id="GO:0042158">
    <property type="term" value="P:lipoprotein biosynthetic process"/>
    <property type="evidence" value="ECO:0007669"/>
    <property type="project" value="UniProtKB-UniRule"/>
</dbReference>
<keyword evidence="6 7" id="KW-0472">Membrane</keyword>
<feature type="transmembrane region" description="Helical" evidence="7">
    <location>
        <begin position="85"/>
        <end position="103"/>
    </location>
</feature>
<evidence type="ECO:0000313" key="8">
    <source>
        <dbReference type="EMBL" id="SHM31895.1"/>
    </source>
</evidence>
<dbReference type="InterPro" id="IPR001640">
    <property type="entry name" value="Lgt"/>
</dbReference>
<feature type="transmembrane region" description="Helical" evidence="7">
    <location>
        <begin position="191"/>
        <end position="208"/>
    </location>
</feature>
<evidence type="ECO:0000256" key="4">
    <source>
        <dbReference type="ARBA" id="ARBA00022692"/>
    </source>
</evidence>
<dbReference type="NCBIfam" id="TIGR00544">
    <property type="entry name" value="lgt"/>
    <property type="match status" value="1"/>
</dbReference>
<comment type="similarity">
    <text evidence="1 7">Belongs to the Lgt family.</text>
</comment>